<evidence type="ECO:0008006" key="3">
    <source>
        <dbReference type="Google" id="ProtNLM"/>
    </source>
</evidence>
<proteinExistence type="predicted"/>
<comment type="caution">
    <text evidence="1">The sequence shown here is derived from an EMBL/GenBank/DDBJ whole genome shotgun (WGS) entry which is preliminary data.</text>
</comment>
<reference evidence="1" key="1">
    <citation type="submission" date="2021-02" db="EMBL/GenBank/DDBJ databases">
        <title>Natronogracilivirga saccharolytica gen. nov. sp. nov. a new anaerobic, haloalkiliphilic carbohydrate-fermenting bacterium from soda lake and proposing of Cyclonatronumiaceae fam. nov. in the phylum Balneolaeota.</title>
        <authorList>
            <person name="Zhilina T.N."/>
            <person name="Sorokin D.Y."/>
            <person name="Zavarzina D.G."/>
            <person name="Toshchakov S.V."/>
            <person name="Kublanov I.V."/>
        </authorList>
    </citation>
    <scope>NUCLEOTIDE SEQUENCE</scope>
    <source>
        <strain evidence="1">Z-1702</strain>
    </source>
</reference>
<evidence type="ECO:0000313" key="1">
    <source>
        <dbReference type="EMBL" id="MBP3193466.1"/>
    </source>
</evidence>
<dbReference type="Proteomes" id="UP000673975">
    <property type="component" value="Unassembled WGS sequence"/>
</dbReference>
<gene>
    <name evidence="1" type="ORF">NATSA_12390</name>
</gene>
<dbReference type="EMBL" id="JAFIDN010000010">
    <property type="protein sequence ID" value="MBP3193466.1"/>
    <property type="molecule type" value="Genomic_DNA"/>
</dbReference>
<organism evidence="1 2">
    <name type="scientific">Natronogracilivirga saccharolytica</name>
    <dbReference type="NCBI Taxonomy" id="2812953"/>
    <lineage>
        <taxon>Bacteria</taxon>
        <taxon>Pseudomonadati</taxon>
        <taxon>Balneolota</taxon>
        <taxon>Balneolia</taxon>
        <taxon>Balneolales</taxon>
        <taxon>Cyclonatronaceae</taxon>
        <taxon>Natronogracilivirga</taxon>
    </lineage>
</organism>
<protein>
    <recommendedName>
        <fullName evidence="3">PEGA domain-containing protein</fullName>
    </recommendedName>
</protein>
<keyword evidence="2" id="KW-1185">Reference proteome</keyword>
<dbReference type="AlphaFoldDB" id="A0A8J7SCF8"/>
<sequence length="45" mass="5004">MNDVNIGSSPVVQDLSRDYSHTIKVKMDGYESCGMILNQEVSGWV</sequence>
<name>A0A8J7SCF8_9BACT</name>
<accession>A0A8J7SCF8</accession>
<evidence type="ECO:0000313" key="2">
    <source>
        <dbReference type="Proteomes" id="UP000673975"/>
    </source>
</evidence>